<organism evidence="1 2">
    <name type="scientific">Chitinophaga terrae</name>
    <name type="common">ex Kim and Jung 2007</name>
    <dbReference type="NCBI Taxonomy" id="408074"/>
    <lineage>
        <taxon>Bacteria</taxon>
        <taxon>Pseudomonadati</taxon>
        <taxon>Bacteroidota</taxon>
        <taxon>Chitinophagia</taxon>
        <taxon>Chitinophagales</taxon>
        <taxon>Chitinophagaceae</taxon>
        <taxon>Chitinophaga</taxon>
    </lineage>
</organism>
<proteinExistence type="predicted"/>
<name>A0A1H3XR74_9BACT</name>
<evidence type="ECO:0000313" key="1">
    <source>
        <dbReference type="EMBL" id="SEA01965.1"/>
    </source>
</evidence>
<keyword evidence="2" id="KW-1185">Reference proteome</keyword>
<accession>A0A1H3XR74</accession>
<sequence length="92" mass="10881">MRNIACTFNVDGVPTRLNLRKLPRQRRFQAIIDRNVTEYVISDETNNLEYYEGPVLPPYLFEKISALVQQYFPNVKAIVKIGEDNYEDYDDY</sequence>
<dbReference type="Proteomes" id="UP000199656">
    <property type="component" value="Unassembled WGS sequence"/>
</dbReference>
<gene>
    <name evidence="1" type="ORF">SAMN05660909_00445</name>
</gene>
<reference evidence="2" key="1">
    <citation type="submission" date="2016-10" db="EMBL/GenBank/DDBJ databases">
        <authorList>
            <person name="Varghese N."/>
            <person name="Submissions S."/>
        </authorList>
    </citation>
    <scope>NUCLEOTIDE SEQUENCE [LARGE SCALE GENOMIC DNA]</scope>
    <source>
        <strain evidence="2">DSM 23920</strain>
    </source>
</reference>
<evidence type="ECO:0000313" key="2">
    <source>
        <dbReference type="Proteomes" id="UP000199656"/>
    </source>
</evidence>
<dbReference type="AlphaFoldDB" id="A0A1H3XR74"/>
<dbReference type="EMBL" id="FNRL01000002">
    <property type="protein sequence ID" value="SEA01965.1"/>
    <property type="molecule type" value="Genomic_DNA"/>
</dbReference>
<protein>
    <submittedName>
        <fullName evidence="1">Uncharacterized protein</fullName>
    </submittedName>
</protein>